<keyword evidence="3" id="KW-1185">Reference proteome</keyword>
<keyword evidence="1" id="KW-0812">Transmembrane</keyword>
<dbReference type="Proteomes" id="UP000778578">
    <property type="component" value="Unassembled WGS sequence"/>
</dbReference>
<feature type="transmembrane region" description="Helical" evidence="1">
    <location>
        <begin position="36"/>
        <end position="62"/>
    </location>
</feature>
<protein>
    <recommendedName>
        <fullName evidence="4">DUF4239 domain-containing protein</fullName>
    </recommendedName>
</protein>
<proteinExistence type="predicted"/>
<comment type="caution">
    <text evidence="2">The sequence shown here is derived from an EMBL/GenBank/DDBJ whole genome shotgun (WGS) entry which is preliminary data.</text>
</comment>
<keyword evidence="1" id="KW-0472">Membrane</keyword>
<evidence type="ECO:0000256" key="1">
    <source>
        <dbReference type="SAM" id="Phobius"/>
    </source>
</evidence>
<feature type="transmembrane region" description="Helical" evidence="1">
    <location>
        <begin position="208"/>
        <end position="228"/>
    </location>
</feature>
<gene>
    <name evidence="2" type="ORF">K7862_33335</name>
</gene>
<evidence type="ECO:0000313" key="3">
    <source>
        <dbReference type="Proteomes" id="UP000778578"/>
    </source>
</evidence>
<organism evidence="2 3">
    <name type="scientific">Actinacidiphila acidipaludis</name>
    <dbReference type="NCBI Taxonomy" id="2873382"/>
    <lineage>
        <taxon>Bacteria</taxon>
        <taxon>Bacillati</taxon>
        <taxon>Actinomycetota</taxon>
        <taxon>Actinomycetes</taxon>
        <taxon>Kitasatosporales</taxon>
        <taxon>Streptomycetaceae</taxon>
        <taxon>Actinacidiphila</taxon>
    </lineage>
</organism>
<evidence type="ECO:0008006" key="4">
    <source>
        <dbReference type="Google" id="ProtNLM"/>
    </source>
</evidence>
<reference evidence="2 3" key="1">
    <citation type="submission" date="2021-08" db="EMBL/GenBank/DDBJ databases">
        <title>WGS of actinomycetes from Thailand.</title>
        <authorList>
            <person name="Thawai C."/>
        </authorList>
    </citation>
    <scope>NUCLEOTIDE SEQUENCE [LARGE SCALE GENOMIC DNA]</scope>
    <source>
        <strain evidence="2 3">PLK6-54</strain>
    </source>
</reference>
<sequence>MRWALALGGLGALTLGFLLWWQRELARDYRRSVNPAVALGTAAVIAVTLAGTLSLSAGASAVDAVGRGLRPWTRLAEARAVAAEAAASESRWFVHDAAFGAGDQAEFGRLTSRLDTLLAPDGRATAGERAAYQDVAVRYRRFRADDTRLRSLKNAGNIDEGATVLTEVGRGDVAFDFWDFATTLDRLAQGQLTGFTTRASDARAALDGWPAVPAGVLGAAAVLVLLGVRPRLAEYR</sequence>
<dbReference type="RefSeq" id="WP_222968839.1">
    <property type="nucleotide sequence ID" value="NZ_JAINZZ010000075.1"/>
</dbReference>
<evidence type="ECO:0000313" key="2">
    <source>
        <dbReference type="EMBL" id="MBY8882488.1"/>
    </source>
</evidence>
<accession>A0ABS7QH41</accession>
<dbReference type="EMBL" id="JAINZZ010000075">
    <property type="protein sequence ID" value="MBY8882488.1"/>
    <property type="molecule type" value="Genomic_DNA"/>
</dbReference>
<name>A0ABS7QH41_9ACTN</name>
<keyword evidence="1" id="KW-1133">Transmembrane helix</keyword>